<feature type="transmembrane region" description="Helical" evidence="1">
    <location>
        <begin position="149"/>
        <end position="172"/>
    </location>
</feature>
<proteinExistence type="predicted"/>
<evidence type="ECO:0000313" key="2">
    <source>
        <dbReference type="EMBL" id="AKX60214.1"/>
    </source>
</evidence>
<evidence type="ECO:0000256" key="1">
    <source>
        <dbReference type="SAM" id="Phobius"/>
    </source>
</evidence>
<dbReference type="RefSeq" id="WP_053101518.1">
    <property type="nucleotide sequence ID" value="NZ_CP012359.1"/>
</dbReference>
<gene>
    <name evidence="2" type="ORF">AKN88_09955</name>
</gene>
<dbReference type="Proteomes" id="UP000063953">
    <property type="component" value="Chromosome"/>
</dbReference>
<dbReference type="EMBL" id="CP012365">
    <property type="protein sequence ID" value="AKX60214.1"/>
    <property type="molecule type" value="Genomic_DNA"/>
</dbReference>
<feature type="transmembrane region" description="Helical" evidence="1">
    <location>
        <begin position="60"/>
        <end position="83"/>
    </location>
</feature>
<organism evidence="2 3">
    <name type="scientific">Thiopseudomonas alkaliphila</name>
    <dbReference type="NCBI Taxonomy" id="1697053"/>
    <lineage>
        <taxon>Bacteria</taxon>
        <taxon>Pseudomonadati</taxon>
        <taxon>Pseudomonadota</taxon>
        <taxon>Gammaproteobacteria</taxon>
        <taxon>Pseudomonadales</taxon>
        <taxon>Pseudomonadaceae</taxon>
        <taxon>Thiopseudomonas</taxon>
    </lineage>
</organism>
<reference evidence="2 3" key="1">
    <citation type="journal article" date="2015" name="Genome Announc.">
        <title>Genome Sequences of Oblitimonas alkaliphila gen. nov. sp. nov. (Proposed), a Novel Bacterium of the Pseudomonadaceae Family.</title>
        <authorList>
            <person name="Lauer A.C."/>
            <person name="Nicholson A.C."/>
            <person name="Humrighouse B.W."/>
            <person name="Emery B."/>
            <person name="Drobish A."/>
            <person name="Juieng P."/>
            <person name="Loparev V."/>
            <person name="McQuiston J.R."/>
        </authorList>
    </citation>
    <scope>NUCLEOTIDE SEQUENCE [LARGE SCALE GENOMIC DNA]</scope>
    <source>
        <strain evidence="2 3">E5571</strain>
    </source>
</reference>
<keyword evidence="3" id="KW-1185">Reference proteome</keyword>
<feature type="transmembrane region" description="Helical" evidence="1">
    <location>
        <begin position="90"/>
        <end position="112"/>
    </location>
</feature>
<dbReference type="OrthoDB" id="5659946at2"/>
<protein>
    <submittedName>
        <fullName evidence="2">Uncharacterized protein</fullName>
    </submittedName>
</protein>
<dbReference type="STRING" id="1697053.AKN87_00445"/>
<sequence>MRAFAELVMRSRMHAIIIIVLMMAAPMLFWLGAAAASLVLMRRGPQQAAQVVLWGALPGVVWASVGDPRAIAVYVISLLMAYVLRQTVSLGAALGAGLVAGTVGAVLLAGVYPEPIEQLAAKLSEFMPQMLGGMYEQLSATEQQHLTSLIIPVLTGLFATVMLWVSVLSLTLARYWQAALYNPGGFAAEFRSFRLSPKFAIPLVLAMFFAPNMGVAAAMLTPLCSVPLAFAGVALIHGWVAKRGLSKFALVTFYIVLFLFMQFVYPLLVILALGDSLFDFRRVRSR</sequence>
<keyword evidence="1" id="KW-1133">Transmembrane helix</keyword>
<feature type="transmembrane region" description="Helical" evidence="1">
    <location>
        <begin position="216"/>
        <end position="236"/>
    </location>
</feature>
<evidence type="ECO:0000313" key="3">
    <source>
        <dbReference type="Proteomes" id="UP000063953"/>
    </source>
</evidence>
<keyword evidence="1" id="KW-0472">Membrane</keyword>
<name>A0A0K1XG42_9GAMM</name>
<dbReference type="AlphaFoldDB" id="A0A0K1XG42"/>
<accession>A0A0K1XG42</accession>
<feature type="transmembrane region" description="Helical" evidence="1">
    <location>
        <begin position="12"/>
        <end position="40"/>
    </location>
</feature>
<feature type="transmembrane region" description="Helical" evidence="1">
    <location>
        <begin position="248"/>
        <end position="273"/>
    </location>
</feature>
<keyword evidence="1" id="KW-0812">Transmembrane</keyword>